<dbReference type="Pfam" id="PF25608">
    <property type="entry name" value="NAL1_N"/>
    <property type="match status" value="1"/>
</dbReference>
<sequence>MDRNRLDLRLHHSGSTQSEESALDLERNCCNHPNLHWSSPSSLQPFASGGQHSESNAAYFSWPTLSRLNDTAEDRANYFGNLQKGVLPETLGRLPSGQQATTLLELMTIRAFHSKILRRFSLGTAIGFRIRRGVLTDIPAILVFVARKVHRQWLSHAQCLPAALEGPGGVWCDVDVVEFSYYGAPAPTPKEQLYTELVDGLRGSDPCIGSGSQVANQETYGTLGAIVKSRTGNRQIGFLTNRHVAVDLDYPNQKMFHPLPPSLGPGVYLGAVERATSFITDELWYGIFAGTNPETFVRADGAFIPFAEDFNMTNVTTSVKGVGEIGDVHSIDLQSPINSLIGRQVVKVGRSSGLTTGTIMAYALEYNDEKGICFFTDFLVVGENQQPFDLEGDSGSLILLTGQNGNRPRPVGIIWGGTANRGRLKLKVGQPPENWTSGVDLGRLLDLLELDLITTNEGLQAAVQDQRNASAAGLDSTVGESSPPDRVLSKVRIEENFGPLNLNIQQVLVEGESQQGLTRPFLHAEFHIEDGVEAVPNVEHQFISSFAGRSPVHEKNQLENVELKNLSELKNGSDEEIYVSLQLGEPEPKRRRQSDESFSH</sequence>
<protein>
    <recommendedName>
        <fullName evidence="6">Peptidase S1 domain-containing protein</fullName>
    </recommendedName>
</protein>
<evidence type="ECO:0000259" key="3">
    <source>
        <dbReference type="Pfam" id="PF25819"/>
    </source>
</evidence>
<dbReference type="InterPro" id="IPR009003">
    <property type="entry name" value="Peptidase_S1_PA"/>
</dbReference>
<dbReference type="PANTHER" id="PTHR31521:SF2">
    <property type="entry name" value="EXPRESSED PROTEIN"/>
    <property type="match status" value="1"/>
</dbReference>
<feature type="compositionally biased region" description="Basic and acidic residues" evidence="1">
    <location>
        <begin position="1"/>
        <end position="10"/>
    </location>
</feature>
<organism evidence="4 5">
    <name type="scientific">Hevea brasiliensis</name>
    <name type="common">Para rubber tree</name>
    <name type="synonym">Siphonia brasiliensis</name>
    <dbReference type="NCBI Taxonomy" id="3981"/>
    <lineage>
        <taxon>Eukaryota</taxon>
        <taxon>Viridiplantae</taxon>
        <taxon>Streptophyta</taxon>
        <taxon>Embryophyta</taxon>
        <taxon>Tracheophyta</taxon>
        <taxon>Spermatophyta</taxon>
        <taxon>Magnoliopsida</taxon>
        <taxon>eudicotyledons</taxon>
        <taxon>Gunneridae</taxon>
        <taxon>Pentapetalae</taxon>
        <taxon>rosids</taxon>
        <taxon>fabids</taxon>
        <taxon>Malpighiales</taxon>
        <taxon>Euphorbiaceae</taxon>
        <taxon>Crotonoideae</taxon>
        <taxon>Micrandreae</taxon>
        <taxon>Hevea</taxon>
    </lineage>
</organism>
<dbReference type="InterPro" id="IPR057904">
    <property type="entry name" value="Nal1_C"/>
</dbReference>
<reference evidence="4" key="1">
    <citation type="journal article" date="2023" name="Plant Biotechnol. J.">
        <title>Chromosome-level wild Hevea brasiliensis genome provides new tools for genomic-assisted breeding and valuable loci to elevate rubber yield.</title>
        <authorList>
            <person name="Cheng H."/>
            <person name="Song X."/>
            <person name="Hu Y."/>
            <person name="Wu T."/>
            <person name="Yang Q."/>
            <person name="An Z."/>
            <person name="Feng S."/>
            <person name="Deng Z."/>
            <person name="Wu W."/>
            <person name="Zeng X."/>
            <person name="Tu M."/>
            <person name="Wang X."/>
            <person name="Huang H."/>
        </authorList>
    </citation>
    <scope>NUCLEOTIDE SEQUENCE</scope>
    <source>
        <strain evidence="4">MT/VB/25A 57/8</strain>
    </source>
</reference>
<dbReference type="PANTHER" id="PTHR31521">
    <property type="entry name" value="EXPRESSED PROTEIN"/>
    <property type="match status" value="1"/>
</dbReference>
<dbReference type="Proteomes" id="UP001174677">
    <property type="component" value="Chromosome 11"/>
</dbReference>
<feature type="region of interest" description="Disordered" evidence="1">
    <location>
        <begin position="1"/>
        <end position="22"/>
    </location>
</feature>
<gene>
    <name evidence="4" type="ORF">P3X46_020046</name>
</gene>
<feature type="domain" description="Nal1 N-terminal" evidence="2">
    <location>
        <begin position="98"/>
        <end position="177"/>
    </location>
</feature>
<dbReference type="SUPFAM" id="SSF50494">
    <property type="entry name" value="Trypsin-like serine proteases"/>
    <property type="match status" value="1"/>
</dbReference>
<evidence type="ECO:0008006" key="6">
    <source>
        <dbReference type="Google" id="ProtNLM"/>
    </source>
</evidence>
<evidence type="ECO:0000259" key="2">
    <source>
        <dbReference type="Pfam" id="PF25608"/>
    </source>
</evidence>
<proteinExistence type="predicted"/>
<keyword evidence="5" id="KW-1185">Reference proteome</keyword>
<comment type="caution">
    <text evidence="4">The sequence shown here is derived from an EMBL/GenBank/DDBJ whole genome shotgun (WGS) entry which is preliminary data.</text>
</comment>
<evidence type="ECO:0000313" key="5">
    <source>
        <dbReference type="Proteomes" id="UP001174677"/>
    </source>
</evidence>
<name>A0ABQ9LKP4_HEVBR</name>
<feature type="region of interest" description="Disordered" evidence="1">
    <location>
        <begin position="580"/>
        <end position="600"/>
    </location>
</feature>
<evidence type="ECO:0000313" key="4">
    <source>
        <dbReference type="EMBL" id="KAJ9168539.1"/>
    </source>
</evidence>
<dbReference type="EMBL" id="JARPOI010000011">
    <property type="protein sequence ID" value="KAJ9168539.1"/>
    <property type="molecule type" value="Genomic_DNA"/>
</dbReference>
<dbReference type="Pfam" id="PF25819">
    <property type="entry name" value="Nal1_C"/>
    <property type="match status" value="1"/>
</dbReference>
<feature type="domain" description="Nal1 C-terminal" evidence="3">
    <location>
        <begin position="190"/>
        <end position="457"/>
    </location>
</feature>
<dbReference type="InterPro" id="IPR057905">
    <property type="entry name" value="Nal1_N"/>
</dbReference>
<dbReference type="InterPro" id="IPR057906">
    <property type="entry name" value="Nal1"/>
</dbReference>
<accession>A0ABQ9LKP4</accession>
<evidence type="ECO:0000256" key="1">
    <source>
        <dbReference type="SAM" id="MobiDB-lite"/>
    </source>
</evidence>